<evidence type="ECO:0000256" key="1">
    <source>
        <dbReference type="SAM" id="Phobius"/>
    </source>
</evidence>
<organism evidence="2">
    <name type="scientific">Goniomonas avonlea</name>
    <dbReference type="NCBI Taxonomy" id="1255295"/>
    <lineage>
        <taxon>Eukaryota</taxon>
        <taxon>Cryptophyceae</taxon>
        <taxon>Cyathomonadacea</taxon>
        <taxon>Goniomonadaceae</taxon>
        <taxon>Goniomonas</taxon>
    </lineage>
</organism>
<protein>
    <submittedName>
        <fullName evidence="2">Uncharacterized protein</fullName>
    </submittedName>
</protein>
<proteinExistence type="predicted"/>
<dbReference type="InterPro" id="IPR023591">
    <property type="entry name" value="Ribosomal_uS2_flav_dom_sf"/>
</dbReference>
<geneLocation type="mitochondrion" evidence="2"/>
<keyword evidence="1" id="KW-1133">Transmembrane helix</keyword>
<feature type="transmembrane region" description="Helical" evidence="1">
    <location>
        <begin position="120"/>
        <end position="139"/>
    </location>
</feature>
<dbReference type="AlphaFoldDB" id="A0A348G6M3"/>
<keyword evidence="1" id="KW-0472">Membrane</keyword>
<evidence type="ECO:0000313" key="2">
    <source>
        <dbReference type="EMBL" id="BBF98320.1"/>
    </source>
</evidence>
<keyword evidence="2" id="KW-0496">Mitochondrion</keyword>
<dbReference type="EMBL" id="AP018919">
    <property type="protein sequence ID" value="BBF98320.1"/>
    <property type="molecule type" value="Genomic_DNA"/>
</dbReference>
<gene>
    <name evidence="2" type="primary">orf140</name>
</gene>
<dbReference type="SUPFAM" id="SSF52313">
    <property type="entry name" value="Ribosomal protein S2"/>
    <property type="match status" value="1"/>
</dbReference>
<keyword evidence="1" id="KW-0812">Transmembrane</keyword>
<name>A0A348G6M3_9CRYP</name>
<dbReference type="Gene3D" id="3.40.50.10490">
    <property type="entry name" value="Glucose-6-phosphate isomerase like protein, domain 1"/>
    <property type="match status" value="1"/>
</dbReference>
<sequence>MFIMNNSNIQGIRFFRRTLFFFRAAIQKNSQFVFLGPTNYAVKAALLCGGGYVSTNTYHDFSTADLHATVFICGGYLTTVQISVLEFAKKNGVPIITLVDDSTVAASLAYPILCSNLSRAIVGFFFFYLVLLYYIVVLMH</sequence>
<reference evidence="2" key="1">
    <citation type="journal article" date="2018" name="BMC Biol.">
        <title>Nuclear genome sequence of the plastid-lacking cryptomonad Goniomonas avonlea provides insights into the evolution of secondary plastids.</title>
        <authorList>
            <person name="Cenci U."/>
            <person name="Sibbald S.J."/>
            <person name="Curtis B.A."/>
            <person name="Kamikawa R."/>
            <person name="Eme L."/>
            <person name="Moog D."/>
            <person name="Henrissat B."/>
            <person name="Marechal E."/>
            <person name="Chabi M."/>
            <person name="Djemiel C."/>
            <person name="Roger A.J."/>
            <person name="Kim E."/>
            <person name="Archibald J.M."/>
        </authorList>
    </citation>
    <scope>NUCLEOTIDE SEQUENCE</scope>
</reference>
<accession>A0A348G6M3</accession>